<dbReference type="Proteomes" id="UP000054937">
    <property type="component" value="Unassembled WGS sequence"/>
</dbReference>
<accession>A0A0V0QAV5</accession>
<evidence type="ECO:0000313" key="2">
    <source>
        <dbReference type="EMBL" id="KRW99373.1"/>
    </source>
</evidence>
<evidence type="ECO:0000256" key="1">
    <source>
        <dbReference type="SAM" id="MobiDB-lite"/>
    </source>
</evidence>
<keyword evidence="3" id="KW-1185">Reference proteome</keyword>
<dbReference type="AlphaFoldDB" id="A0A0V0QAV5"/>
<gene>
    <name evidence="2" type="ORF">PPERSA_02485</name>
</gene>
<evidence type="ECO:0000313" key="3">
    <source>
        <dbReference type="Proteomes" id="UP000054937"/>
    </source>
</evidence>
<proteinExistence type="predicted"/>
<dbReference type="EMBL" id="LDAU01000214">
    <property type="protein sequence ID" value="KRW99373.1"/>
    <property type="molecule type" value="Genomic_DNA"/>
</dbReference>
<comment type="caution">
    <text evidence="2">The sequence shown here is derived from an EMBL/GenBank/DDBJ whole genome shotgun (WGS) entry which is preliminary data.</text>
</comment>
<protein>
    <submittedName>
        <fullName evidence="2">Uncharacterized protein</fullName>
    </submittedName>
</protein>
<feature type="region of interest" description="Disordered" evidence="1">
    <location>
        <begin position="504"/>
        <end position="523"/>
    </location>
</feature>
<name>A0A0V0QAV5_PSEPJ</name>
<organism evidence="2 3">
    <name type="scientific">Pseudocohnilembus persalinus</name>
    <name type="common">Ciliate</name>
    <dbReference type="NCBI Taxonomy" id="266149"/>
    <lineage>
        <taxon>Eukaryota</taxon>
        <taxon>Sar</taxon>
        <taxon>Alveolata</taxon>
        <taxon>Ciliophora</taxon>
        <taxon>Intramacronucleata</taxon>
        <taxon>Oligohymenophorea</taxon>
        <taxon>Scuticociliatia</taxon>
        <taxon>Philasterida</taxon>
        <taxon>Pseudocohnilembidae</taxon>
        <taxon>Pseudocohnilembus</taxon>
    </lineage>
</organism>
<dbReference type="InParanoid" id="A0A0V0QAV5"/>
<feature type="region of interest" description="Disordered" evidence="1">
    <location>
        <begin position="339"/>
        <end position="359"/>
    </location>
</feature>
<feature type="compositionally biased region" description="Low complexity" evidence="1">
    <location>
        <begin position="506"/>
        <end position="517"/>
    </location>
</feature>
<reference evidence="2 3" key="1">
    <citation type="journal article" date="2015" name="Sci. Rep.">
        <title>Genome of the facultative scuticociliatosis pathogen Pseudocohnilembus persalinus provides insight into its virulence through horizontal gene transfer.</title>
        <authorList>
            <person name="Xiong J."/>
            <person name="Wang G."/>
            <person name="Cheng J."/>
            <person name="Tian M."/>
            <person name="Pan X."/>
            <person name="Warren A."/>
            <person name="Jiang C."/>
            <person name="Yuan D."/>
            <person name="Miao W."/>
        </authorList>
    </citation>
    <scope>NUCLEOTIDE SEQUENCE [LARGE SCALE GENOMIC DNA]</scope>
    <source>
        <strain evidence="2">36N120E</strain>
    </source>
</reference>
<sequence>MSQYQGINEKYKLIESMTKLIEKASARFLCEIMHNNKQVQELFCEYTGILSVSGKITLNGLPDCFYKIQKFLPQIFEIIEKNDQYMEEDINIPLAWYIDSNFKPGDAIQEKIITPLDKQPNESYVNRGFELVQNFPDPLQNLIGVYINNSFKVDRDFDIKKYRQALNSSFIVNQNFTVDNSLEFNASEKNYQDQRVFYPQNTGQNQVQSTRNSYNYNSANSYKQHLIKQLNIMFFAKYLNFNNQIIFFVFSSQLENKKVNLSLKIHDNQIYAYAQNGKPSNEIINQGSKIYTPRVSNKSQIVPNLQDKKYSVQYNNNNQNPLTQSLKYDKNQIKFPQNIKNNSQRTEKQIQDSSQQQSYRQVGINNNKNLPNKKSNQAYNQHQNNTYRHNLFQNQEQKINQTFQKSFSPTQKIQNDINKFKALKNHQTNNSQQQNQLSNQNKNKYKKNQNVHINLQNDNHKQFNKSQQPQLYPQTAKNQRANINDANQDQRYGSTDQKYFNETHINNNDQTNKNQTKSHINNDKNQHKFNFHQKDSFFNQHKQNYQAGENVKTTYY</sequence>